<dbReference type="GO" id="GO:0006203">
    <property type="term" value="P:dGTP catabolic process"/>
    <property type="evidence" value="ECO:0007669"/>
    <property type="project" value="TreeGrafter"/>
</dbReference>
<evidence type="ECO:0000259" key="3">
    <source>
        <dbReference type="PROSITE" id="PS51831"/>
    </source>
</evidence>
<dbReference type="PANTHER" id="PTHR11373">
    <property type="entry name" value="DEOXYNUCLEOSIDE TRIPHOSPHATE TRIPHOSPHOHYDROLASE"/>
    <property type="match status" value="1"/>
</dbReference>
<dbReference type="EMBL" id="BONU01000035">
    <property type="protein sequence ID" value="GIG75664.1"/>
    <property type="molecule type" value="Genomic_DNA"/>
</dbReference>
<accession>A0A8J3PNS9</accession>
<dbReference type="InterPro" id="IPR050135">
    <property type="entry name" value="dGTPase-like"/>
</dbReference>
<dbReference type="Pfam" id="PF01966">
    <property type="entry name" value="HD"/>
    <property type="match status" value="1"/>
</dbReference>
<dbReference type="PROSITE" id="PS51831">
    <property type="entry name" value="HD"/>
    <property type="match status" value="1"/>
</dbReference>
<dbReference type="Proteomes" id="UP000653674">
    <property type="component" value="Unassembled WGS sequence"/>
</dbReference>
<dbReference type="Gene3D" id="1.10.3210.10">
    <property type="entry name" value="Hypothetical protein af1432"/>
    <property type="match status" value="1"/>
</dbReference>
<dbReference type="NCBIfam" id="TIGR01353">
    <property type="entry name" value="dGTP_triPase"/>
    <property type="match status" value="1"/>
</dbReference>
<keyword evidence="1" id="KW-0378">Hydrolase</keyword>
<dbReference type="InterPro" id="IPR006261">
    <property type="entry name" value="dGTPase"/>
</dbReference>
<dbReference type="InterPro" id="IPR006674">
    <property type="entry name" value="HD_domain"/>
</dbReference>
<organism evidence="4 5">
    <name type="scientific">Planosporangium flavigriseum</name>
    <dbReference type="NCBI Taxonomy" id="373681"/>
    <lineage>
        <taxon>Bacteria</taxon>
        <taxon>Bacillati</taxon>
        <taxon>Actinomycetota</taxon>
        <taxon>Actinomycetes</taxon>
        <taxon>Micromonosporales</taxon>
        <taxon>Micromonosporaceae</taxon>
        <taxon>Planosporangium</taxon>
    </lineage>
</organism>
<dbReference type="RefSeq" id="WP_168079729.1">
    <property type="nucleotide sequence ID" value="NZ_BAAAQJ010000023.1"/>
</dbReference>
<dbReference type="CDD" id="cd00077">
    <property type="entry name" value="HDc"/>
    <property type="match status" value="1"/>
</dbReference>
<reference evidence="4" key="1">
    <citation type="submission" date="2021-01" db="EMBL/GenBank/DDBJ databases">
        <title>Whole genome shotgun sequence of Planosporangium flavigriseum NBRC 105377.</title>
        <authorList>
            <person name="Komaki H."/>
            <person name="Tamura T."/>
        </authorList>
    </citation>
    <scope>NUCLEOTIDE SEQUENCE</scope>
    <source>
        <strain evidence="4">NBRC 105377</strain>
    </source>
</reference>
<gene>
    <name evidence="4" type="primary">dgt_1</name>
    <name evidence="4" type="ORF">Pfl04_40680</name>
</gene>
<dbReference type="AlphaFoldDB" id="A0A8J3PNS9"/>
<comment type="caution">
    <text evidence="4">The sequence shown here is derived from an EMBL/GenBank/DDBJ whole genome shotgun (WGS) entry which is preliminary data.</text>
</comment>
<dbReference type="SMART" id="SM00471">
    <property type="entry name" value="HDc"/>
    <property type="match status" value="1"/>
</dbReference>
<evidence type="ECO:0000256" key="1">
    <source>
        <dbReference type="ARBA" id="ARBA00022801"/>
    </source>
</evidence>
<protein>
    <submittedName>
        <fullName evidence="4">dGTPase</fullName>
    </submittedName>
</protein>
<evidence type="ECO:0000313" key="5">
    <source>
        <dbReference type="Proteomes" id="UP000653674"/>
    </source>
</evidence>
<dbReference type="GO" id="GO:0008832">
    <property type="term" value="F:dGTPase activity"/>
    <property type="evidence" value="ECO:0007669"/>
    <property type="project" value="TreeGrafter"/>
</dbReference>
<evidence type="ECO:0000256" key="2">
    <source>
        <dbReference type="SAM" id="MobiDB-lite"/>
    </source>
</evidence>
<proteinExistence type="predicted"/>
<sequence length="516" mass="56786">MDLPEDQRARRLFGGSAVVLGNLAASPYRVDRDRIVSSPYFARLGGVTQVISPGGSGLLVHNRLTHSLKVAQVARAIAERLTGDPRYRDLLDKLGGCDADVVEAAALAHDLGHPPFGHLGERVLDGIARQRFALPDGFEGNAQSYRIVTSTEIRGETTGLDLTAAVRAAMLKYPWTRHTYPQPHVRHLDPPPRGAAAPPNDPTRGSVKFGAYVTELADLRQAREPFAGRLADWQQTVEASVMDTADDIAYAIHDVEDFHRVGVLQQGSVASELMAWQRDADQLRSLPADILAATARRPGRSVERLRRDLHRKDSWISDDDAFRAAVEHVRAELVDGLLAAPFDGSIEAERSVARFSARWTERLIDAIEVRPDPPVRSGHVLLRPLQWHEVQVLKFVHHRFVLARPDLALHQRGQAALIETLVEALHDWLVDLDETARLPRRVHDFVELALSELAGLVDEPSALGLVAAPTRAELSAMARGRAIVDFVASLTDGQAVALLDALSGRSRQLWTDSFVL</sequence>
<feature type="region of interest" description="Disordered" evidence="2">
    <location>
        <begin position="182"/>
        <end position="204"/>
    </location>
</feature>
<feature type="domain" description="HD" evidence="3">
    <location>
        <begin position="63"/>
        <end position="251"/>
    </location>
</feature>
<keyword evidence="5" id="KW-1185">Reference proteome</keyword>
<dbReference type="SUPFAM" id="SSF109604">
    <property type="entry name" value="HD-domain/PDEase-like"/>
    <property type="match status" value="1"/>
</dbReference>
<name>A0A8J3PNS9_9ACTN</name>
<dbReference type="PANTHER" id="PTHR11373:SF32">
    <property type="entry name" value="DEOXYGUANOSINETRIPHOSPHATE TRIPHOSPHOHYDROLASE"/>
    <property type="match status" value="1"/>
</dbReference>
<dbReference type="InterPro" id="IPR003607">
    <property type="entry name" value="HD/PDEase_dom"/>
</dbReference>
<evidence type="ECO:0000313" key="4">
    <source>
        <dbReference type="EMBL" id="GIG75664.1"/>
    </source>
</evidence>